<dbReference type="EMBL" id="BSTJ01000013">
    <property type="protein sequence ID" value="GLY80230.1"/>
    <property type="molecule type" value="Genomic_DNA"/>
</dbReference>
<dbReference type="InterPro" id="IPR016181">
    <property type="entry name" value="Acyl_CoA_acyltransferase"/>
</dbReference>
<dbReference type="RefSeq" id="WP_285632870.1">
    <property type="nucleotide sequence ID" value="NZ_BSTJ01000013.1"/>
</dbReference>
<evidence type="ECO:0000313" key="4">
    <source>
        <dbReference type="EMBL" id="GLY80230.1"/>
    </source>
</evidence>
<accession>A0A9W6RUP1</accession>
<dbReference type="InterPro" id="IPR014543">
    <property type="entry name" value="UCP028291"/>
</dbReference>
<dbReference type="AlphaFoldDB" id="A0A9W6RUP1"/>
<dbReference type="SUPFAM" id="SSF55729">
    <property type="entry name" value="Acyl-CoA N-acyltransferases (Nat)"/>
    <property type="match status" value="1"/>
</dbReference>
<organism evidence="4 5">
    <name type="scientific">Actinoallomurus iriomotensis</name>
    <dbReference type="NCBI Taxonomy" id="478107"/>
    <lineage>
        <taxon>Bacteria</taxon>
        <taxon>Bacillati</taxon>
        <taxon>Actinomycetota</taxon>
        <taxon>Actinomycetes</taxon>
        <taxon>Streptosporangiales</taxon>
        <taxon>Thermomonosporaceae</taxon>
        <taxon>Actinoallomurus</taxon>
    </lineage>
</organism>
<dbReference type="Pfam" id="PF00583">
    <property type="entry name" value="Acetyltransf_1"/>
    <property type="match status" value="1"/>
</dbReference>
<sequence length="254" mass="27383">MLFTAARVPTDRAARHLAQLITHLGHRPSAGRSPDDRGTIMLPGGSCRLASRPDHLDLVAAARDTDALASIEETVTRHLRRLGTGDHLTIAWKPLVRPAALDDDADLLALDTASWTPGSGFPSAQQAERTTYFTERRTPQAHLVAELGDQIVGTIGVHPKTRFPETAHVMAVTGLVVSADARRLGVASALLASAEQRAASLGARKLSLQVLGSNTGALRLYEHHGYTVEGRFRDEVLIGDHYIDDISMSKNLRG</sequence>
<evidence type="ECO:0000256" key="1">
    <source>
        <dbReference type="ARBA" id="ARBA00022679"/>
    </source>
</evidence>
<gene>
    <name evidence="4" type="ORF">Airi01_084970</name>
</gene>
<evidence type="ECO:0000256" key="2">
    <source>
        <dbReference type="ARBA" id="ARBA00023315"/>
    </source>
</evidence>
<dbReference type="Gene3D" id="3.30.310.50">
    <property type="entry name" value="Alpha-D-phosphohexomutase, C-terminal domain"/>
    <property type="match status" value="1"/>
</dbReference>
<dbReference type="PANTHER" id="PTHR43877">
    <property type="entry name" value="AMINOALKYLPHOSPHONATE N-ACETYLTRANSFERASE-RELATED-RELATED"/>
    <property type="match status" value="1"/>
</dbReference>
<evidence type="ECO:0000313" key="5">
    <source>
        <dbReference type="Proteomes" id="UP001165135"/>
    </source>
</evidence>
<comment type="caution">
    <text evidence="4">The sequence shown here is derived from an EMBL/GenBank/DDBJ whole genome shotgun (WGS) entry which is preliminary data.</text>
</comment>
<feature type="domain" description="N-acetyltransferase" evidence="3">
    <location>
        <begin position="94"/>
        <end position="253"/>
    </location>
</feature>
<dbReference type="PANTHER" id="PTHR43877:SF2">
    <property type="entry name" value="AMINOALKYLPHOSPHONATE N-ACETYLTRANSFERASE-RELATED"/>
    <property type="match status" value="1"/>
</dbReference>
<keyword evidence="1" id="KW-0808">Transferase</keyword>
<proteinExistence type="predicted"/>
<dbReference type="CDD" id="cd04301">
    <property type="entry name" value="NAT_SF"/>
    <property type="match status" value="1"/>
</dbReference>
<dbReference type="InterPro" id="IPR000182">
    <property type="entry name" value="GNAT_dom"/>
</dbReference>
<dbReference type="Gene3D" id="3.40.630.30">
    <property type="match status" value="1"/>
</dbReference>
<protein>
    <recommendedName>
        <fullName evidence="3">N-acetyltransferase domain-containing protein</fullName>
    </recommendedName>
</protein>
<dbReference type="Proteomes" id="UP001165135">
    <property type="component" value="Unassembled WGS sequence"/>
</dbReference>
<reference evidence="4" key="1">
    <citation type="submission" date="2023-03" db="EMBL/GenBank/DDBJ databases">
        <title>Actinoallomurus iriomotensis NBRC 103681.</title>
        <authorList>
            <person name="Ichikawa N."/>
            <person name="Sato H."/>
            <person name="Tonouchi N."/>
        </authorList>
    </citation>
    <scope>NUCLEOTIDE SEQUENCE</scope>
    <source>
        <strain evidence="4">NBRC 103681</strain>
    </source>
</reference>
<dbReference type="InterPro" id="IPR050832">
    <property type="entry name" value="Bact_Acetyltransf"/>
</dbReference>
<dbReference type="PROSITE" id="PS51186">
    <property type="entry name" value="GNAT"/>
    <property type="match status" value="1"/>
</dbReference>
<dbReference type="Pfam" id="PF09981">
    <property type="entry name" value="DUF2218"/>
    <property type="match status" value="1"/>
</dbReference>
<evidence type="ECO:0000259" key="3">
    <source>
        <dbReference type="PROSITE" id="PS51186"/>
    </source>
</evidence>
<name>A0A9W6RUP1_9ACTN</name>
<dbReference type="GO" id="GO:0016747">
    <property type="term" value="F:acyltransferase activity, transferring groups other than amino-acyl groups"/>
    <property type="evidence" value="ECO:0007669"/>
    <property type="project" value="InterPro"/>
</dbReference>
<keyword evidence="2" id="KW-0012">Acyltransferase</keyword>